<evidence type="ECO:0000256" key="1">
    <source>
        <dbReference type="ARBA" id="ARBA00022801"/>
    </source>
</evidence>
<feature type="domain" description="AB hydrolase-1" evidence="2">
    <location>
        <begin position="54"/>
        <end position="289"/>
    </location>
</feature>
<accession>A4XAC3</accession>
<sequence length="309" mass="33061">MRPTLAPPKILQQRDIGTVRQGFLRRTPSRLPIMRIDVRGFAFDLHVGGPAAGPPVLLLHGFPQHSGVWADVVPLLHAAGLRTYALDQRGYSPGARPAAVSAYRLGELVGDAVAVLERLGIATAHVVGHDWGAAVGWAIAAEHPARVRSLTAVSVPHPGALAHALITDRSQRARSAYMRLFRREGTAEAVLLALRATGLRRMLAGAGDAERVAAYVERMRAPGALSAALNWYRAMSRGDLAAVGPVPVPTTYVWSDRDVAIGRTAAEACAAHVTGDYRFVELTGVSHWIPDRAPAPLADAIVARVRDPR</sequence>
<keyword evidence="4" id="KW-1185">Reference proteome</keyword>
<dbReference type="AlphaFoldDB" id="A4XAC3"/>
<dbReference type="ESTHER" id="salto-a4xac3">
    <property type="family name" value="Epoxide_hydrolase"/>
</dbReference>
<dbReference type="KEGG" id="stp:Strop_3441"/>
<dbReference type="HOGENOM" id="CLU_020336_7_3_11"/>
<dbReference type="Proteomes" id="UP000000235">
    <property type="component" value="Chromosome"/>
</dbReference>
<keyword evidence="1 3" id="KW-0378">Hydrolase</keyword>
<dbReference type="eggNOG" id="COG2267">
    <property type="taxonomic scope" value="Bacteria"/>
</dbReference>
<gene>
    <name evidence="3" type="ordered locus">Strop_3441</name>
</gene>
<dbReference type="InterPro" id="IPR000073">
    <property type="entry name" value="AB_hydrolase_1"/>
</dbReference>
<dbReference type="Pfam" id="PF00561">
    <property type="entry name" value="Abhydrolase_1"/>
    <property type="match status" value="1"/>
</dbReference>
<dbReference type="InterPro" id="IPR000639">
    <property type="entry name" value="Epox_hydrolase-like"/>
</dbReference>
<reference evidence="4" key="1">
    <citation type="journal article" date="2007" name="Proc. Natl. Acad. Sci. U.S.A.">
        <title>Genome sequencing reveals complex secondary metabolome in the marine actinomycete Salinispora tropica.</title>
        <authorList>
            <person name="Udwary D.W."/>
            <person name="Zeigler L."/>
            <person name="Asolkar R.N."/>
            <person name="Singan V."/>
            <person name="Lapidus A."/>
            <person name="Fenical W."/>
            <person name="Jensen P.R."/>
            <person name="Moore B.S."/>
        </authorList>
    </citation>
    <scope>NUCLEOTIDE SEQUENCE [LARGE SCALE GENOMIC DNA]</scope>
    <source>
        <strain evidence="4">ATCC BAA-916 / DSM 44818 / CNB-440</strain>
    </source>
</reference>
<proteinExistence type="predicted"/>
<dbReference type="InterPro" id="IPR029058">
    <property type="entry name" value="AB_hydrolase_fold"/>
</dbReference>
<organism evidence="3 4">
    <name type="scientific">Salinispora tropica (strain ATCC BAA-916 / DSM 44818 / JCM 13857 / NBRC 105044 / CNB-440)</name>
    <dbReference type="NCBI Taxonomy" id="369723"/>
    <lineage>
        <taxon>Bacteria</taxon>
        <taxon>Bacillati</taxon>
        <taxon>Actinomycetota</taxon>
        <taxon>Actinomycetes</taxon>
        <taxon>Micromonosporales</taxon>
        <taxon>Micromonosporaceae</taxon>
        <taxon>Salinispora</taxon>
    </lineage>
</organism>
<evidence type="ECO:0000259" key="2">
    <source>
        <dbReference type="Pfam" id="PF00561"/>
    </source>
</evidence>
<dbReference type="PANTHER" id="PTHR43329">
    <property type="entry name" value="EPOXIDE HYDROLASE"/>
    <property type="match status" value="1"/>
</dbReference>
<dbReference type="GO" id="GO:0016787">
    <property type="term" value="F:hydrolase activity"/>
    <property type="evidence" value="ECO:0007669"/>
    <property type="project" value="UniProtKB-KW"/>
</dbReference>
<protein>
    <submittedName>
        <fullName evidence="3">Alpha/beta hydrolase fold</fullName>
    </submittedName>
</protein>
<dbReference type="EMBL" id="CP000667">
    <property type="protein sequence ID" value="ABP55872.1"/>
    <property type="molecule type" value="Genomic_DNA"/>
</dbReference>
<dbReference type="STRING" id="369723.Strop_3441"/>
<dbReference type="Gene3D" id="3.40.50.1820">
    <property type="entry name" value="alpha/beta hydrolase"/>
    <property type="match status" value="1"/>
</dbReference>
<dbReference type="SUPFAM" id="SSF53474">
    <property type="entry name" value="alpha/beta-Hydrolases"/>
    <property type="match status" value="1"/>
</dbReference>
<dbReference type="PRINTS" id="PR00412">
    <property type="entry name" value="EPOXHYDRLASE"/>
</dbReference>
<evidence type="ECO:0000313" key="4">
    <source>
        <dbReference type="Proteomes" id="UP000000235"/>
    </source>
</evidence>
<evidence type="ECO:0000313" key="3">
    <source>
        <dbReference type="EMBL" id="ABP55872.1"/>
    </source>
</evidence>
<name>A4XAC3_SALTO</name>